<dbReference type="CDD" id="cd00865">
    <property type="entry name" value="PEBP_bact_arch"/>
    <property type="match status" value="1"/>
</dbReference>
<dbReference type="InterPro" id="IPR008914">
    <property type="entry name" value="PEBP"/>
</dbReference>
<sequence length="150" mass="16533">MILKSSAFGEGDSIPSKFTCDGENVNPLFEIKGVPREAKSLVLIVDDPDATNGKTWNHWLVWNIDPHTQYLSEDSLPQGGVEGVTSFGSVRYGGPCPPHESSAHHYQFKLYALDAEIKLPRGSSKEEVLTAMRSHVIGETVLMGMYKRKG</sequence>
<dbReference type="PATRIC" id="fig|1618662.3.peg.58"/>
<dbReference type="AlphaFoldDB" id="A0A0G1P7L9"/>
<dbReference type="InterPro" id="IPR005247">
    <property type="entry name" value="YbhB_YbcL/LppC-like"/>
</dbReference>
<evidence type="ECO:0000313" key="2">
    <source>
        <dbReference type="Proteomes" id="UP000033966"/>
    </source>
</evidence>
<gene>
    <name evidence="1" type="ORF">UW92_C0002G0023</name>
</gene>
<dbReference type="SUPFAM" id="SSF49777">
    <property type="entry name" value="PEBP-like"/>
    <property type="match status" value="1"/>
</dbReference>
<name>A0A0G1P7L9_9BACT</name>
<protein>
    <submittedName>
        <fullName evidence="1">Phospholipid-binding protein, PBP family</fullName>
    </submittedName>
</protein>
<comment type="caution">
    <text evidence="1">The sequence shown here is derived from an EMBL/GenBank/DDBJ whole genome shotgun (WGS) entry which is preliminary data.</text>
</comment>
<dbReference type="Proteomes" id="UP000033966">
    <property type="component" value="Unassembled WGS sequence"/>
</dbReference>
<dbReference type="PANTHER" id="PTHR30289:SF1">
    <property type="entry name" value="PEBP (PHOSPHATIDYLETHANOLAMINE-BINDING PROTEIN) FAMILY PROTEIN"/>
    <property type="match status" value="1"/>
</dbReference>
<dbReference type="InterPro" id="IPR036610">
    <property type="entry name" value="PEBP-like_sf"/>
</dbReference>
<dbReference type="EMBL" id="LCKF01000002">
    <property type="protein sequence ID" value="KKT92379.1"/>
    <property type="molecule type" value="Genomic_DNA"/>
</dbReference>
<organism evidence="1 2">
    <name type="scientific">Candidatus Jorgensenbacteria bacterium GW2011_GWA2_45_13</name>
    <dbReference type="NCBI Taxonomy" id="1618662"/>
    <lineage>
        <taxon>Bacteria</taxon>
        <taxon>Candidatus Joergenseniibacteriota</taxon>
    </lineage>
</organism>
<reference evidence="1 2" key="1">
    <citation type="journal article" date="2015" name="Nature">
        <title>rRNA introns, odd ribosomes, and small enigmatic genomes across a large radiation of phyla.</title>
        <authorList>
            <person name="Brown C.T."/>
            <person name="Hug L.A."/>
            <person name="Thomas B.C."/>
            <person name="Sharon I."/>
            <person name="Castelle C.J."/>
            <person name="Singh A."/>
            <person name="Wilkins M.J."/>
            <person name="Williams K.H."/>
            <person name="Banfield J.F."/>
        </authorList>
    </citation>
    <scope>NUCLEOTIDE SEQUENCE [LARGE SCALE GENOMIC DNA]</scope>
</reference>
<dbReference type="PANTHER" id="PTHR30289">
    <property type="entry name" value="UNCHARACTERIZED PROTEIN YBCL-RELATED"/>
    <property type="match status" value="1"/>
</dbReference>
<evidence type="ECO:0000313" key="1">
    <source>
        <dbReference type="EMBL" id="KKT92379.1"/>
    </source>
</evidence>
<proteinExistence type="predicted"/>
<dbReference type="NCBIfam" id="TIGR00481">
    <property type="entry name" value="YbhB/YbcL family Raf kinase inhibitor-like protein"/>
    <property type="match status" value="1"/>
</dbReference>
<accession>A0A0G1P7L9</accession>
<dbReference type="Gene3D" id="3.90.280.10">
    <property type="entry name" value="PEBP-like"/>
    <property type="match status" value="1"/>
</dbReference>
<dbReference type="Pfam" id="PF01161">
    <property type="entry name" value="PBP"/>
    <property type="match status" value="1"/>
</dbReference>